<dbReference type="RefSeq" id="WP_121918884.1">
    <property type="nucleotide sequence ID" value="NZ_CP034145.1"/>
</dbReference>
<evidence type="ECO:0000313" key="2">
    <source>
        <dbReference type="EMBL" id="RMB25042.1"/>
    </source>
</evidence>
<dbReference type="Proteomes" id="UP000282007">
    <property type="component" value="Chromosome"/>
</dbReference>
<protein>
    <submittedName>
        <fullName evidence="2">Uncharacterized protein</fullName>
    </submittedName>
</protein>
<evidence type="ECO:0000313" key="4">
    <source>
        <dbReference type="Proteomes" id="UP000282007"/>
    </source>
</evidence>
<organism evidence="2 3">
    <name type="scientific">Haloplanus aerogenes</name>
    <dbReference type="NCBI Taxonomy" id="660522"/>
    <lineage>
        <taxon>Archaea</taxon>
        <taxon>Methanobacteriati</taxon>
        <taxon>Methanobacteriota</taxon>
        <taxon>Stenosarchaea group</taxon>
        <taxon>Halobacteria</taxon>
        <taxon>Halobacteriales</taxon>
        <taxon>Haloferacaceae</taxon>
        <taxon>Haloplanus</taxon>
    </lineage>
</organism>
<dbReference type="AlphaFoldDB" id="A0A3M0DST4"/>
<reference evidence="1 4" key="2">
    <citation type="submission" date="2018-07" db="EMBL/GenBank/DDBJ databases">
        <title>Genome sequences of Haloplanus aerogenes JCM 16430T.</title>
        <authorList>
            <person name="Kim Y.B."/>
            <person name="Roh S.W."/>
        </authorList>
    </citation>
    <scope>NUCLEOTIDE SEQUENCE [LARGE SCALE GENOMIC DNA]</scope>
    <source>
        <strain evidence="1 4">JCM 16430</strain>
    </source>
</reference>
<dbReference type="EMBL" id="REFS01000001">
    <property type="protein sequence ID" value="RMB25042.1"/>
    <property type="molecule type" value="Genomic_DNA"/>
</dbReference>
<accession>A0A3M0DST4</accession>
<dbReference type="InterPro" id="IPR048925">
    <property type="entry name" value="RdfA"/>
</dbReference>
<dbReference type="OrthoDB" id="304916at2157"/>
<dbReference type="GeneID" id="38471241"/>
<dbReference type="EMBL" id="CP034145">
    <property type="protein sequence ID" value="AZH25345.1"/>
    <property type="molecule type" value="Genomic_DNA"/>
</dbReference>
<reference evidence="2" key="3">
    <citation type="submission" date="2018-10" db="EMBL/GenBank/DDBJ databases">
        <authorList>
            <person name="Whitman W."/>
            <person name="Huntemann M."/>
            <person name="Clum A."/>
            <person name="Pillay M."/>
            <person name="Palaniappan K."/>
            <person name="Varghese N."/>
            <person name="Mikhailova N."/>
            <person name="Stamatis D."/>
            <person name="Reddy T."/>
            <person name="Daum C."/>
            <person name="Shapiro N."/>
            <person name="Ivanova N."/>
            <person name="Kyrpides N."/>
            <person name="Woyke T."/>
        </authorList>
    </citation>
    <scope>NUCLEOTIDE SEQUENCE</scope>
    <source>
        <strain evidence="2">CGMCC 1.10124</strain>
    </source>
</reference>
<evidence type="ECO:0000313" key="3">
    <source>
        <dbReference type="Proteomes" id="UP000277326"/>
    </source>
</evidence>
<evidence type="ECO:0000313" key="1">
    <source>
        <dbReference type="EMBL" id="AZH25345.1"/>
    </source>
</evidence>
<dbReference type="Proteomes" id="UP000277326">
    <property type="component" value="Unassembled WGS sequence"/>
</dbReference>
<proteinExistence type="predicted"/>
<dbReference type="KEGG" id="haer:DU502_08105"/>
<name>A0A3M0DST4_9EURY</name>
<sequence length="196" mass="21838">MSGPGRRSKVATAIETHDLDGIGAELESRWSREQDRWSLRRLADYFNAELLEQMLREAGGTTVEIDPADLYDRVQSDDRTTRTEAERLLERAGVDVDALRSEFVSYQAIRTYLRSHRGAEPPTDDGPTVDDAVGTIRRLDGRLTSVARDRLSNLDDLAVASPRVLTSIRVYCDDCGARLDLDALDDGACNCFDDSN</sequence>
<keyword evidence="4" id="KW-1185">Reference proteome</keyword>
<dbReference type="Pfam" id="PF21811">
    <property type="entry name" value="RdfA"/>
    <property type="match status" value="1"/>
</dbReference>
<gene>
    <name evidence="2" type="ORF">ATH50_0125</name>
    <name evidence="1" type="ORF">DU502_08105</name>
</gene>
<reference evidence="2 3" key="1">
    <citation type="journal article" date="2015" name="Stand. Genomic Sci.">
        <title>Genomic Encyclopedia of Bacterial and Archaeal Type Strains, Phase III: the genomes of soil and plant-associated and newly described type strains.</title>
        <authorList>
            <person name="Whitman W.B."/>
            <person name="Woyke T."/>
            <person name="Klenk H.P."/>
            <person name="Zhou Y."/>
            <person name="Lilburn T.G."/>
            <person name="Beck B.J."/>
            <person name="De Vos P."/>
            <person name="Vandamme P."/>
            <person name="Eisen J.A."/>
            <person name="Garrity G."/>
            <person name="Hugenholtz P."/>
            <person name="Kyrpides N.C."/>
        </authorList>
    </citation>
    <scope>NUCLEOTIDE SEQUENCE [LARGE SCALE GENOMIC DNA]</scope>
    <source>
        <strain evidence="2 3">CGMCC 1.10124</strain>
    </source>
</reference>